<comment type="caution">
    <text evidence="1">The sequence shown here is derived from an EMBL/GenBank/DDBJ whole genome shotgun (WGS) entry which is preliminary data.</text>
</comment>
<organism evidence="1 2">
    <name type="scientific">Lindgomyces ingoldianus</name>
    <dbReference type="NCBI Taxonomy" id="673940"/>
    <lineage>
        <taxon>Eukaryota</taxon>
        <taxon>Fungi</taxon>
        <taxon>Dikarya</taxon>
        <taxon>Ascomycota</taxon>
        <taxon>Pezizomycotina</taxon>
        <taxon>Dothideomycetes</taxon>
        <taxon>Pleosporomycetidae</taxon>
        <taxon>Pleosporales</taxon>
        <taxon>Lindgomycetaceae</taxon>
        <taxon>Lindgomyces</taxon>
    </lineage>
</organism>
<name>A0ACB6QEK5_9PLEO</name>
<reference evidence="1" key="1">
    <citation type="journal article" date="2020" name="Stud. Mycol.">
        <title>101 Dothideomycetes genomes: a test case for predicting lifestyles and emergence of pathogens.</title>
        <authorList>
            <person name="Haridas S."/>
            <person name="Albert R."/>
            <person name="Binder M."/>
            <person name="Bloem J."/>
            <person name="Labutti K."/>
            <person name="Salamov A."/>
            <person name="Andreopoulos B."/>
            <person name="Baker S."/>
            <person name="Barry K."/>
            <person name="Bills G."/>
            <person name="Bluhm B."/>
            <person name="Cannon C."/>
            <person name="Castanera R."/>
            <person name="Culley D."/>
            <person name="Daum C."/>
            <person name="Ezra D."/>
            <person name="Gonzalez J."/>
            <person name="Henrissat B."/>
            <person name="Kuo A."/>
            <person name="Liang C."/>
            <person name="Lipzen A."/>
            <person name="Lutzoni F."/>
            <person name="Magnuson J."/>
            <person name="Mondo S."/>
            <person name="Nolan M."/>
            <person name="Ohm R."/>
            <person name="Pangilinan J."/>
            <person name="Park H.-J."/>
            <person name="Ramirez L."/>
            <person name="Alfaro M."/>
            <person name="Sun H."/>
            <person name="Tritt A."/>
            <person name="Yoshinaga Y."/>
            <person name="Zwiers L.-H."/>
            <person name="Turgeon B."/>
            <person name="Goodwin S."/>
            <person name="Spatafora J."/>
            <person name="Crous P."/>
            <person name="Grigoriev I."/>
        </authorList>
    </citation>
    <scope>NUCLEOTIDE SEQUENCE</scope>
    <source>
        <strain evidence="1">ATCC 200398</strain>
    </source>
</reference>
<keyword evidence="2" id="KW-1185">Reference proteome</keyword>
<evidence type="ECO:0000313" key="1">
    <source>
        <dbReference type="EMBL" id="KAF2464571.1"/>
    </source>
</evidence>
<sequence length="525" mass="57813">MTEDIFDSNPGNFHNTPVYAQWHPVPPQNVEARTPCQKMYRLTAMRDSGGASDKYETVTDPTLNNIPVEDELERTGELGPRLWTEYERMIQYEAARVEGLQEEQRWVKQEAGAARAKNIRGTSALKGYGCGQYVTHLAPLVSFEAVNPVEKRKKGKCGVWKRLVSAISASSIFMSNSIAASVGIIPSHSPFLFMVLGHVCGKSNDINRSKLGSSIHTLPYVCELPRYSYLGSCESSVNILSRSNEFSCSLQYLTISTSPQTIPGKLSLSLFILVLGKFREKIGFTTGHFNGSYDKVILSFSKRVGSSFKSCNDELLVSIPEITIIGNCYYLGSISHLLLSSLFPAPQSHQSRTSQSPYYNSSQICNYLVHDISPASPGFPDCHLRLPCHPVSITRQSSIRVEGKEGVGGGFSSSCRCGIELAAKVWAKLTAIQAAGGIEEASNFTPAPKIGSLREWGDEEQAQWGWRGVGKAEGGNPSSSKLVGREEMFREKDMGFESLKKGMKWLGFFKGKVWNPGWFAHGGFI</sequence>
<dbReference type="Proteomes" id="UP000799755">
    <property type="component" value="Unassembled WGS sequence"/>
</dbReference>
<protein>
    <submittedName>
        <fullName evidence="1">Uncharacterized protein</fullName>
    </submittedName>
</protein>
<evidence type="ECO:0000313" key="2">
    <source>
        <dbReference type="Proteomes" id="UP000799755"/>
    </source>
</evidence>
<proteinExistence type="predicted"/>
<dbReference type="EMBL" id="MU003535">
    <property type="protein sequence ID" value="KAF2464571.1"/>
    <property type="molecule type" value="Genomic_DNA"/>
</dbReference>
<accession>A0ACB6QEK5</accession>
<gene>
    <name evidence="1" type="ORF">BDR25DRAFT_361411</name>
</gene>